<keyword evidence="1" id="KW-0472">Membrane</keyword>
<dbReference type="InterPro" id="IPR049458">
    <property type="entry name" value="EpsG-like"/>
</dbReference>
<name>A0A4R2RJV8_9FIRM</name>
<dbReference type="AlphaFoldDB" id="A0A4R2RJV8"/>
<organism evidence="2 3">
    <name type="scientific">Heliophilum fasciatum</name>
    <dbReference type="NCBI Taxonomy" id="35700"/>
    <lineage>
        <taxon>Bacteria</taxon>
        <taxon>Bacillati</taxon>
        <taxon>Bacillota</taxon>
        <taxon>Clostridia</taxon>
        <taxon>Eubacteriales</taxon>
        <taxon>Heliobacteriaceae</taxon>
        <taxon>Heliophilum</taxon>
    </lineage>
</organism>
<feature type="transmembrane region" description="Helical" evidence="1">
    <location>
        <begin position="276"/>
        <end position="295"/>
    </location>
</feature>
<evidence type="ECO:0000313" key="2">
    <source>
        <dbReference type="EMBL" id="TCP64152.1"/>
    </source>
</evidence>
<accession>A0A4R2RJV8</accession>
<dbReference type="Proteomes" id="UP000294813">
    <property type="component" value="Unassembled WGS sequence"/>
</dbReference>
<keyword evidence="3" id="KW-1185">Reference proteome</keyword>
<comment type="caution">
    <text evidence="2">The sequence shown here is derived from an EMBL/GenBank/DDBJ whole genome shotgun (WGS) entry which is preliminary data.</text>
</comment>
<feature type="transmembrane region" description="Helical" evidence="1">
    <location>
        <begin position="6"/>
        <end position="22"/>
    </location>
</feature>
<feature type="transmembrane region" description="Helical" evidence="1">
    <location>
        <begin position="34"/>
        <end position="51"/>
    </location>
</feature>
<feature type="transmembrane region" description="Helical" evidence="1">
    <location>
        <begin position="167"/>
        <end position="195"/>
    </location>
</feature>
<keyword evidence="2" id="KW-0808">Transferase</keyword>
<dbReference type="RefSeq" id="WP_165876379.1">
    <property type="nucleotide sequence ID" value="NZ_JAOQNU010000011.1"/>
</dbReference>
<feature type="transmembrane region" description="Helical" evidence="1">
    <location>
        <begin position="133"/>
        <end position="161"/>
    </location>
</feature>
<reference evidence="2 3" key="1">
    <citation type="submission" date="2019-03" db="EMBL/GenBank/DDBJ databases">
        <title>Genomic Encyclopedia of Type Strains, Phase IV (KMG-IV): sequencing the most valuable type-strain genomes for metagenomic binning, comparative biology and taxonomic classification.</title>
        <authorList>
            <person name="Goeker M."/>
        </authorList>
    </citation>
    <scope>NUCLEOTIDE SEQUENCE [LARGE SCALE GENOMIC DNA]</scope>
    <source>
        <strain evidence="2 3">DSM 11170</strain>
    </source>
</reference>
<evidence type="ECO:0000256" key="1">
    <source>
        <dbReference type="SAM" id="Phobius"/>
    </source>
</evidence>
<keyword evidence="1" id="KW-1133">Transmembrane helix</keyword>
<gene>
    <name evidence="2" type="ORF">EDD73_1114</name>
</gene>
<evidence type="ECO:0000313" key="3">
    <source>
        <dbReference type="Proteomes" id="UP000294813"/>
    </source>
</evidence>
<keyword evidence="1" id="KW-0812">Transmembrane</keyword>
<dbReference type="EMBL" id="SLXT01000011">
    <property type="protein sequence ID" value="TCP64152.1"/>
    <property type="molecule type" value="Genomic_DNA"/>
</dbReference>
<dbReference type="Pfam" id="PF14897">
    <property type="entry name" value="EpsG"/>
    <property type="match status" value="1"/>
</dbReference>
<feature type="transmembrane region" description="Helical" evidence="1">
    <location>
        <begin position="101"/>
        <end position="121"/>
    </location>
</feature>
<proteinExistence type="predicted"/>
<sequence>MWQIFVYIEVFILAFIAIYGNAKTRKGDFFVRKFVYLSLVILACTRNYSGYPDYIGYNGYEQEYNRFAIMSFESIIDQFDILKDPVYYLVGSVFGKLGLPFRIWIAVIAVFSIAALINYVWKYSQNRGLSMLLYCTFGYFFFSLCGLRQAIAIGFIFYAYIQAKEQHLVKFCVLVVMATMFHESALIFLPAYFIISREKPNKRTAMLLVPIAVILLIRSDLVISFLKIIIINDTRFEGVLSGAQEGLNATNGIIFTAILIYSFTIRHANADIGKQIDCLTLLVIGWFFRMFSMVMSVSFRLAMYYDIFIISYIPERYIGSGKNKTDVKTYAIIGMCLLYFVFFSGRSFGAFNW</sequence>
<feature type="transmembrane region" description="Helical" evidence="1">
    <location>
        <begin position="246"/>
        <end position="264"/>
    </location>
</feature>
<protein>
    <submittedName>
        <fullName evidence="2">EpsG-like putative glucosyltransferase</fullName>
    </submittedName>
</protein>
<dbReference type="GO" id="GO:0016740">
    <property type="term" value="F:transferase activity"/>
    <property type="evidence" value="ECO:0007669"/>
    <property type="project" value="UniProtKB-KW"/>
</dbReference>
<feature type="transmembrane region" description="Helical" evidence="1">
    <location>
        <begin position="330"/>
        <end position="351"/>
    </location>
</feature>
<feature type="transmembrane region" description="Helical" evidence="1">
    <location>
        <begin position="207"/>
        <end position="231"/>
    </location>
</feature>